<dbReference type="InterPro" id="IPR014756">
    <property type="entry name" value="Ig_E-set"/>
</dbReference>
<organism evidence="6 7">
    <name type="scientific">Lentzea xinjiangensis</name>
    <dbReference type="NCBI Taxonomy" id="402600"/>
    <lineage>
        <taxon>Bacteria</taxon>
        <taxon>Bacillati</taxon>
        <taxon>Actinomycetota</taxon>
        <taxon>Actinomycetes</taxon>
        <taxon>Pseudonocardiales</taxon>
        <taxon>Pseudonocardiaceae</taxon>
        <taxon>Lentzea</taxon>
    </lineage>
</organism>
<dbReference type="InterPro" id="IPR004302">
    <property type="entry name" value="Cellulose/chitin-bd_N"/>
</dbReference>
<feature type="chain" id="PRO_5011749462" evidence="4">
    <location>
        <begin position="22"/>
        <end position="293"/>
    </location>
</feature>
<dbReference type="RefSeq" id="WP_177221096.1">
    <property type="nucleotide sequence ID" value="NZ_FOFR01000005.1"/>
</dbReference>
<feature type="signal peptide" evidence="4">
    <location>
        <begin position="1"/>
        <end position="21"/>
    </location>
</feature>
<evidence type="ECO:0000259" key="5">
    <source>
        <dbReference type="Pfam" id="PF03067"/>
    </source>
</evidence>
<keyword evidence="3" id="KW-0472">Membrane</keyword>
<keyword evidence="7" id="KW-1185">Reference proteome</keyword>
<keyword evidence="3" id="KW-0812">Transmembrane</keyword>
<dbReference type="InterPro" id="IPR051024">
    <property type="entry name" value="GlcNAc_Chitin_IntDeg"/>
</dbReference>
<reference evidence="7" key="1">
    <citation type="submission" date="2016-10" db="EMBL/GenBank/DDBJ databases">
        <authorList>
            <person name="Varghese N."/>
            <person name="Submissions S."/>
        </authorList>
    </citation>
    <scope>NUCLEOTIDE SEQUENCE [LARGE SCALE GENOMIC DNA]</scope>
    <source>
        <strain evidence="7">CGMCC 4.3525</strain>
    </source>
</reference>
<evidence type="ECO:0000256" key="1">
    <source>
        <dbReference type="ARBA" id="ARBA00022729"/>
    </source>
</evidence>
<evidence type="ECO:0000313" key="6">
    <source>
        <dbReference type="EMBL" id="SEQ76358.1"/>
    </source>
</evidence>
<keyword evidence="1 4" id="KW-0732">Signal</keyword>
<dbReference type="Gene3D" id="2.70.50.50">
    <property type="entry name" value="chitin-binding protein cbp21"/>
    <property type="match status" value="1"/>
</dbReference>
<dbReference type="STRING" id="402600.SAMN05216188_10520"/>
<feature type="domain" description="Chitin-binding type-4" evidence="5">
    <location>
        <begin position="22"/>
        <end position="192"/>
    </location>
</feature>
<name>A0A1H9IP75_9PSEU</name>
<proteinExistence type="predicted"/>
<dbReference type="Pfam" id="PF03067">
    <property type="entry name" value="LPMO_10"/>
    <property type="match status" value="1"/>
</dbReference>
<sequence>MFRLVGVLTLLMVLSAVPAHAHGAPTDPASRAYLCSPGQPGASSPPCRAAVAAGLPSTEWDNIRLPGVAGRDAARVPDGELCSAGLARYAGLDAPSAQWPVTRLKSTAFTYRATIPHQGSFRFYVTREGYSPAAPLRWADLEQFLTVTSPPLVNGSYAFTVRLPENRTGRHLIYTIWQNTDTPDTYYSCTDVEVPARGAAANPPAPVAAPPAPAPASPSAVPSGPTSRSVPASGPGTPRPVPVASSADQPPSGATRFGMAAVVAALGGLAVLGGFVLGGFVLGGLVLRRRRIL</sequence>
<feature type="compositionally biased region" description="Pro residues" evidence="2">
    <location>
        <begin position="203"/>
        <end position="216"/>
    </location>
</feature>
<dbReference type="PANTHER" id="PTHR34823:SF1">
    <property type="entry name" value="CHITIN-BINDING TYPE-4 DOMAIN-CONTAINING PROTEIN"/>
    <property type="match status" value="1"/>
</dbReference>
<dbReference type="PANTHER" id="PTHR34823">
    <property type="entry name" value="GLCNAC-BINDING PROTEIN A"/>
    <property type="match status" value="1"/>
</dbReference>
<feature type="region of interest" description="Disordered" evidence="2">
    <location>
        <begin position="200"/>
        <end position="252"/>
    </location>
</feature>
<dbReference type="AlphaFoldDB" id="A0A1H9IP75"/>
<evidence type="ECO:0000313" key="7">
    <source>
        <dbReference type="Proteomes" id="UP000199352"/>
    </source>
</evidence>
<evidence type="ECO:0000256" key="4">
    <source>
        <dbReference type="SAM" id="SignalP"/>
    </source>
</evidence>
<dbReference type="EMBL" id="FOFR01000005">
    <property type="protein sequence ID" value="SEQ76358.1"/>
    <property type="molecule type" value="Genomic_DNA"/>
</dbReference>
<dbReference type="SUPFAM" id="SSF81296">
    <property type="entry name" value="E set domains"/>
    <property type="match status" value="1"/>
</dbReference>
<gene>
    <name evidence="6" type="ORF">SAMN05216188_10520</name>
</gene>
<protein>
    <submittedName>
        <fullName evidence="6">Chitin-binding protein</fullName>
    </submittedName>
</protein>
<evidence type="ECO:0000256" key="2">
    <source>
        <dbReference type="SAM" id="MobiDB-lite"/>
    </source>
</evidence>
<dbReference type="Proteomes" id="UP000199352">
    <property type="component" value="Unassembled WGS sequence"/>
</dbReference>
<dbReference type="CDD" id="cd21177">
    <property type="entry name" value="LPMO_AA10"/>
    <property type="match status" value="1"/>
</dbReference>
<accession>A0A1H9IP75</accession>
<feature type="transmembrane region" description="Helical" evidence="3">
    <location>
        <begin position="257"/>
        <end position="287"/>
    </location>
</feature>
<keyword evidence="3" id="KW-1133">Transmembrane helix</keyword>
<evidence type="ECO:0000256" key="3">
    <source>
        <dbReference type="SAM" id="Phobius"/>
    </source>
</evidence>